<dbReference type="InterPro" id="IPR013762">
    <property type="entry name" value="Integrase-like_cat_sf"/>
</dbReference>
<comment type="similarity">
    <text evidence="1">Belongs to the 'phage' integrase family.</text>
</comment>
<sequence length="371" mass="43377">MSNVNFYKKYGKWQARIRWTDSVGKRHSKSKNGFPTKATANTWAIDEQANLSNGLKIDSSITFSAYYHDWYEKYKEPQLSFAAKYWYINVDDRIKKEFKNVRMRNITRSYYQRFINKYAKDHSPESVRKTNGIIRSCVKSAILDGYIIKDFTERISLGGNKDKKLKVEYLNIKEIKALLKEAKNINRSHLYTSRYMIITAIYTGMRLSEIQALTWNDIDWMHQTITINKSWDARHHKFKPTKNASSNRTIKVNQDLLQILSELRSRTNSNLVFTCWFGTVPTTDAVNNCLHKILSDLDIHRKNFHFHSLRHSHVALLLADGIDIYAISKRLGHNNIATTSNIYAYLIDEYKDKLNNQVLDALDDLTKENKA</sequence>
<dbReference type="GO" id="GO:0015074">
    <property type="term" value="P:DNA integration"/>
    <property type="evidence" value="ECO:0007669"/>
    <property type="project" value="UniProtKB-KW"/>
</dbReference>
<dbReference type="PROSITE" id="PS51898">
    <property type="entry name" value="TYR_RECOMBINASE"/>
    <property type="match status" value="1"/>
</dbReference>
<keyword evidence="4" id="KW-0233">DNA recombination</keyword>
<protein>
    <submittedName>
        <fullName evidence="6">Tyrosine-type recombinase/integrase</fullName>
    </submittedName>
</protein>
<dbReference type="Pfam" id="PF14657">
    <property type="entry name" value="Arm-DNA-bind_4"/>
    <property type="match status" value="1"/>
</dbReference>
<dbReference type="GO" id="GO:0003677">
    <property type="term" value="F:DNA binding"/>
    <property type="evidence" value="ECO:0007669"/>
    <property type="project" value="UniProtKB-KW"/>
</dbReference>
<dbReference type="RefSeq" id="WP_182602290.1">
    <property type="nucleotide sequence ID" value="NZ_JACIVD010000054.1"/>
</dbReference>
<dbReference type="Gene3D" id="1.10.443.10">
    <property type="entry name" value="Intergrase catalytic core"/>
    <property type="match status" value="1"/>
</dbReference>
<dbReference type="Gene3D" id="1.10.150.130">
    <property type="match status" value="1"/>
</dbReference>
<dbReference type="InterPro" id="IPR028259">
    <property type="entry name" value="AP2-like_int_N"/>
</dbReference>
<evidence type="ECO:0000313" key="7">
    <source>
        <dbReference type="Proteomes" id="UP000547628"/>
    </source>
</evidence>
<gene>
    <name evidence="6" type="ORF">H5S41_03065</name>
</gene>
<evidence type="ECO:0000313" key="6">
    <source>
        <dbReference type="EMBL" id="MBB1122941.1"/>
    </source>
</evidence>
<dbReference type="EMBL" id="JACIVD010000054">
    <property type="protein sequence ID" value="MBB1122941.1"/>
    <property type="molecule type" value="Genomic_DNA"/>
</dbReference>
<dbReference type="Proteomes" id="UP000547628">
    <property type="component" value="Unassembled WGS sequence"/>
</dbReference>
<dbReference type="InterPro" id="IPR011010">
    <property type="entry name" value="DNA_brk_join_enz"/>
</dbReference>
<dbReference type="CDD" id="cd01189">
    <property type="entry name" value="INT_ICEBs1_C_like"/>
    <property type="match status" value="1"/>
</dbReference>
<dbReference type="GO" id="GO:0006310">
    <property type="term" value="P:DNA recombination"/>
    <property type="evidence" value="ECO:0007669"/>
    <property type="project" value="UniProtKB-KW"/>
</dbReference>
<comment type="caution">
    <text evidence="6">The sequence shown here is derived from an EMBL/GenBank/DDBJ whole genome shotgun (WGS) entry which is preliminary data.</text>
</comment>
<dbReference type="SUPFAM" id="SSF56349">
    <property type="entry name" value="DNA breaking-rejoining enzymes"/>
    <property type="match status" value="1"/>
</dbReference>
<feature type="domain" description="Tyr recombinase" evidence="5">
    <location>
        <begin position="165"/>
        <end position="356"/>
    </location>
</feature>
<proteinExistence type="inferred from homology"/>
<accession>A0A839GZ36</accession>
<dbReference type="InterPro" id="IPR004107">
    <property type="entry name" value="Integrase_SAM-like_N"/>
</dbReference>
<dbReference type="Pfam" id="PF00589">
    <property type="entry name" value="Phage_integrase"/>
    <property type="match status" value="1"/>
</dbReference>
<keyword evidence="2" id="KW-0229">DNA integration</keyword>
<dbReference type="Pfam" id="PF14659">
    <property type="entry name" value="Phage_int_SAM_3"/>
    <property type="match status" value="1"/>
</dbReference>
<evidence type="ECO:0000256" key="3">
    <source>
        <dbReference type="ARBA" id="ARBA00023125"/>
    </source>
</evidence>
<evidence type="ECO:0000256" key="2">
    <source>
        <dbReference type="ARBA" id="ARBA00022908"/>
    </source>
</evidence>
<reference evidence="6 7" key="1">
    <citation type="submission" date="2020-07" db="EMBL/GenBank/DDBJ databases">
        <title>Description of Limosilactobacillus balticus sp. nov., Limosilactobacillus agrestis sp. nov., Limosilactobacillus albertensis sp. nov., Limosilactobacillus rudii sp. nov., Limosilactobacillus fastidiosus sp. nov., five novel Limosilactobacillus species isolated from the vertebrate gastrointestinal tract, and proposal of 6 subspecies of Limosilactobacillus reuteri adapted to the gastrointestinal tract of specific vertebrate hosts.</title>
        <authorList>
            <person name="Li F."/>
            <person name="Cheng C."/>
            <person name="Zheng J."/>
            <person name="Quevedo R.M."/>
            <person name="Li J."/>
            <person name="Roos S."/>
            <person name="Gaenzle M.G."/>
            <person name="Walter J."/>
        </authorList>
    </citation>
    <scope>NUCLEOTIDE SEQUENCE [LARGE SCALE GENOMIC DNA]</scope>
    <source>
        <strain evidence="6 7">Lr3000</strain>
    </source>
</reference>
<evidence type="ECO:0000256" key="4">
    <source>
        <dbReference type="ARBA" id="ARBA00023172"/>
    </source>
</evidence>
<dbReference type="InterPro" id="IPR050090">
    <property type="entry name" value="Tyrosine_recombinase_XerCD"/>
</dbReference>
<dbReference type="PANTHER" id="PTHR30349:SF64">
    <property type="entry name" value="PROPHAGE INTEGRASE INTD-RELATED"/>
    <property type="match status" value="1"/>
</dbReference>
<dbReference type="InterPro" id="IPR002104">
    <property type="entry name" value="Integrase_catalytic"/>
</dbReference>
<evidence type="ECO:0000256" key="1">
    <source>
        <dbReference type="ARBA" id="ARBA00008857"/>
    </source>
</evidence>
<organism evidence="6 7">
    <name type="scientific">Limosilactobacillus albertensis</name>
    <dbReference type="NCBI Taxonomy" id="2759752"/>
    <lineage>
        <taxon>Bacteria</taxon>
        <taxon>Bacillati</taxon>
        <taxon>Bacillota</taxon>
        <taxon>Bacilli</taxon>
        <taxon>Lactobacillales</taxon>
        <taxon>Lactobacillaceae</taxon>
        <taxon>Limosilactobacillus</taxon>
    </lineage>
</organism>
<dbReference type="InterPro" id="IPR010998">
    <property type="entry name" value="Integrase_recombinase_N"/>
</dbReference>
<evidence type="ECO:0000259" key="5">
    <source>
        <dbReference type="PROSITE" id="PS51898"/>
    </source>
</evidence>
<dbReference type="AlphaFoldDB" id="A0A839GZ36"/>
<dbReference type="PANTHER" id="PTHR30349">
    <property type="entry name" value="PHAGE INTEGRASE-RELATED"/>
    <property type="match status" value="1"/>
</dbReference>
<keyword evidence="3" id="KW-0238">DNA-binding</keyword>
<name>A0A839GZ36_9LACO</name>